<dbReference type="EMBL" id="LUTY01002074">
    <property type="protein sequence ID" value="OAD20834.1"/>
    <property type="molecule type" value="Genomic_DNA"/>
</dbReference>
<dbReference type="AlphaFoldDB" id="A0A176RYP0"/>
<name>A0A176RYP0_9GAMM</name>
<evidence type="ECO:0000313" key="1">
    <source>
        <dbReference type="EMBL" id="OAD20834.1"/>
    </source>
</evidence>
<protein>
    <submittedName>
        <fullName evidence="1">Uncharacterized protein</fullName>
    </submittedName>
</protein>
<proteinExistence type="predicted"/>
<keyword evidence="2" id="KW-1185">Reference proteome</keyword>
<organism evidence="1 2">
    <name type="scientific">Candidatus Thiomargarita nelsonii</name>
    <dbReference type="NCBI Taxonomy" id="1003181"/>
    <lineage>
        <taxon>Bacteria</taxon>
        <taxon>Pseudomonadati</taxon>
        <taxon>Pseudomonadota</taxon>
        <taxon>Gammaproteobacteria</taxon>
        <taxon>Thiotrichales</taxon>
        <taxon>Thiotrichaceae</taxon>
        <taxon>Thiomargarita</taxon>
    </lineage>
</organism>
<reference evidence="1 2" key="1">
    <citation type="submission" date="2016-05" db="EMBL/GenBank/DDBJ databases">
        <title>Single-cell genome of chain-forming Candidatus Thiomargarita nelsonii and comparison to other large sulfur-oxidizing bacteria.</title>
        <authorList>
            <person name="Winkel M."/>
            <person name="Salman V."/>
            <person name="Woyke T."/>
            <person name="Schulz-Vogt H."/>
            <person name="Richter M."/>
            <person name="Flood B."/>
            <person name="Bailey J."/>
            <person name="Amann R."/>
            <person name="Mussmann M."/>
        </authorList>
    </citation>
    <scope>NUCLEOTIDE SEQUENCE [LARGE SCALE GENOMIC DNA]</scope>
    <source>
        <strain evidence="1 2">THI036</strain>
    </source>
</reference>
<dbReference type="Proteomes" id="UP000076962">
    <property type="component" value="Unassembled WGS sequence"/>
</dbReference>
<comment type="caution">
    <text evidence="1">The sequence shown here is derived from an EMBL/GenBank/DDBJ whole genome shotgun (WGS) entry which is preliminary data.</text>
</comment>
<sequence length="50" mass="5713">MSWYDYKIVYRGDWRNCEVEVQPGSPSGGISDVKPPHKISLGIENYTRLA</sequence>
<evidence type="ECO:0000313" key="2">
    <source>
        <dbReference type="Proteomes" id="UP000076962"/>
    </source>
</evidence>
<accession>A0A176RYP0</accession>
<gene>
    <name evidence="1" type="ORF">THIOM_003437</name>
</gene>